<sequence>MKAEELRHALVAGNLLYISDPQIAKGIPHYHIFIKKIDGGYLTTVCCTSQFEKNLQHITRVGESLDTLVCIDHETVNNRLHNFTYINCNNYFSYTEAELLALNAKRDIPACGAVTDFEFQKIINGLLVSRRIDEEFKDEIRELLLSNDHK</sequence>
<evidence type="ECO:0000313" key="1">
    <source>
        <dbReference type="EMBL" id="MCF0042104.1"/>
    </source>
</evidence>
<dbReference type="AlphaFoldDB" id="A0A9X1PDE7"/>
<keyword evidence="2" id="KW-1185">Reference proteome</keyword>
<proteinExistence type="predicted"/>
<gene>
    <name evidence="1" type="ORF">LXM24_18500</name>
</gene>
<evidence type="ECO:0000313" key="2">
    <source>
        <dbReference type="Proteomes" id="UP001139700"/>
    </source>
</evidence>
<name>A0A9X1PDE7_9BACT</name>
<protein>
    <submittedName>
        <fullName evidence="1">Uncharacterized protein</fullName>
    </submittedName>
</protein>
<dbReference type="EMBL" id="JAJTTA010000003">
    <property type="protein sequence ID" value="MCF0042104.1"/>
    <property type="molecule type" value="Genomic_DNA"/>
</dbReference>
<dbReference type="RefSeq" id="WP_234614974.1">
    <property type="nucleotide sequence ID" value="NZ_CP098806.1"/>
</dbReference>
<dbReference type="Proteomes" id="UP001139700">
    <property type="component" value="Unassembled WGS sequence"/>
</dbReference>
<accession>A0A9X1PDE7</accession>
<organism evidence="1 2">
    <name type="scientific">Dyadobacter fanqingshengii</name>
    <dbReference type="NCBI Taxonomy" id="2906443"/>
    <lineage>
        <taxon>Bacteria</taxon>
        <taxon>Pseudomonadati</taxon>
        <taxon>Bacteroidota</taxon>
        <taxon>Cytophagia</taxon>
        <taxon>Cytophagales</taxon>
        <taxon>Spirosomataceae</taxon>
        <taxon>Dyadobacter</taxon>
    </lineage>
</organism>
<comment type="caution">
    <text evidence="1">The sequence shown here is derived from an EMBL/GenBank/DDBJ whole genome shotgun (WGS) entry which is preliminary data.</text>
</comment>
<reference evidence="1" key="1">
    <citation type="submission" date="2021-12" db="EMBL/GenBank/DDBJ databases">
        <title>Novel species in genus Dyadobacter.</title>
        <authorList>
            <person name="Ma C."/>
        </authorList>
    </citation>
    <scope>NUCLEOTIDE SEQUENCE</scope>
    <source>
        <strain evidence="1">CY399</strain>
    </source>
</reference>